<dbReference type="SUPFAM" id="SSF50891">
    <property type="entry name" value="Cyclophilin-like"/>
    <property type="match status" value="1"/>
</dbReference>
<comment type="function">
    <text evidence="4">PPIases accelerate the folding of proteins. It catalyzes the cis-trans isomerization of proline imidic peptide bonds in oligopeptides.</text>
</comment>
<gene>
    <name evidence="7" type="ORF">O0S08_31835</name>
</gene>
<keyword evidence="4" id="KW-0732">Signal</keyword>
<keyword evidence="3 4" id="KW-0413">Isomerase</keyword>
<dbReference type="InterPro" id="IPR002130">
    <property type="entry name" value="Cyclophilin-type_PPIase_dom"/>
</dbReference>
<evidence type="ECO:0000256" key="3">
    <source>
        <dbReference type="ARBA" id="ARBA00023235"/>
    </source>
</evidence>
<feature type="compositionally biased region" description="Low complexity" evidence="5">
    <location>
        <begin position="35"/>
        <end position="103"/>
    </location>
</feature>
<name>A0ABY7GV34_9BACT</name>
<protein>
    <recommendedName>
        <fullName evidence="4">Peptidyl-prolyl cis-trans isomerase</fullName>
        <shortName evidence="4">PPIase</shortName>
        <ecNumber evidence="4">5.2.1.8</ecNumber>
    </recommendedName>
</protein>
<dbReference type="GO" id="GO:0003755">
    <property type="term" value="F:peptidyl-prolyl cis-trans isomerase activity"/>
    <property type="evidence" value="ECO:0007669"/>
    <property type="project" value="UniProtKB-EC"/>
</dbReference>
<reference evidence="7" key="1">
    <citation type="submission" date="2022-11" db="EMBL/GenBank/DDBJ databases">
        <title>Minimal conservation of predation-associated metabolite biosynthetic gene clusters underscores biosynthetic potential of Myxococcota including descriptions for ten novel species: Archangium lansinium sp. nov., Myxococcus landrumus sp. nov., Nannocystis bai.</title>
        <authorList>
            <person name="Ahearne A."/>
            <person name="Stevens C."/>
            <person name="Dowd S."/>
        </authorList>
    </citation>
    <scope>NUCLEOTIDE SEQUENCE</scope>
    <source>
        <strain evidence="7">Fl3</strain>
    </source>
</reference>
<dbReference type="RefSeq" id="WP_269033130.1">
    <property type="nucleotide sequence ID" value="NZ_CP114040.1"/>
</dbReference>
<dbReference type="Proteomes" id="UP001164459">
    <property type="component" value="Chromosome"/>
</dbReference>
<feature type="domain" description="PPIase cyclophilin-type" evidence="6">
    <location>
        <begin position="119"/>
        <end position="268"/>
    </location>
</feature>
<proteinExistence type="inferred from homology"/>
<organism evidence="7 8">
    <name type="scientific">Nannocystis punicea</name>
    <dbReference type="NCBI Taxonomy" id="2995304"/>
    <lineage>
        <taxon>Bacteria</taxon>
        <taxon>Pseudomonadati</taxon>
        <taxon>Myxococcota</taxon>
        <taxon>Polyangia</taxon>
        <taxon>Nannocystales</taxon>
        <taxon>Nannocystaceae</taxon>
        <taxon>Nannocystis</taxon>
    </lineage>
</organism>
<dbReference type="EC" id="5.2.1.8" evidence="4"/>
<evidence type="ECO:0000256" key="1">
    <source>
        <dbReference type="ARBA" id="ARBA00007365"/>
    </source>
</evidence>
<dbReference type="InterPro" id="IPR029000">
    <property type="entry name" value="Cyclophilin-like_dom_sf"/>
</dbReference>
<comment type="catalytic activity">
    <reaction evidence="4">
        <text>[protein]-peptidylproline (omega=180) = [protein]-peptidylproline (omega=0)</text>
        <dbReference type="Rhea" id="RHEA:16237"/>
        <dbReference type="Rhea" id="RHEA-COMP:10747"/>
        <dbReference type="Rhea" id="RHEA-COMP:10748"/>
        <dbReference type="ChEBI" id="CHEBI:83833"/>
        <dbReference type="ChEBI" id="CHEBI:83834"/>
        <dbReference type="EC" id="5.2.1.8"/>
    </reaction>
</comment>
<evidence type="ECO:0000256" key="2">
    <source>
        <dbReference type="ARBA" id="ARBA00023110"/>
    </source>
</evidence>
<dbReference type="InterPro" id="IPR044665">
    <property type="entry name" value="E_coli_cyclophilin_A-like"/>
</dbReference>
<evidence type="ECO:0000256" key="5">
    <source>
        <dbReference type="SAM" id="MobiDB-lite"/>
    </source>
</evidence>
<evidence type="ECO:0000313" key="8">
    <source>
        <dbReference type="Proteomes" id="UP001164459"/>
    </source>
</evidence>
<keyword evidence="2 4" id="KW-0697">Rotamase</keyword>
<dbReference type="PROSITE" id="PS50072">
    <property type="entry name" value="CSA_PPIASE_2"/>
    <property type="match status" value="1"/>
</dbReference>
<dbReference type="Gene3D" id="2.40.100.10">
    <property type="entry name" value="Cyclophilin-like"/>
    <property type="match status" value="1"/>
</dbReference>
<dbReference type="PROSITE" id="PS00170">
    <property type="entry name" value="CSA_PPIASE_1"/>
    <property type="match status" value="1"/>
</dbReference>
<sequence>MASRAPLLASPLLLLALLPGCNGGEKTTADVTATMATTDATTTAPGTTTAPDTTDGESSTDPGTATTDAPTSSTTTTATTAPTTEGPTTADTTAGTTADTTTGVMPGSCEGDAPRIRLSTTMGDMVVQLDAVNAPITTANFIHYVESGFYDGTIFHRVIDGFVIQGGGFTPDLAEKPTDPPIPLEISPALKHVDGAISMARTMDPDSATSQFFLCDGPQDFLDGGYAAFGVLVEGFDVLAAITAVPTTSENGYDDVPVTDVIVNSAACE</sequence>
<dbReference type="Pfam" id="PF00160">
    <property type="entry name" value="Pro_isomerase"/>
    <property type="match status" value="1"/>
</dbReference>
<dbReference type="PANTHER" id="PTHR43246">
    <property type="entry name" value="PEPTIDYL-PROLYL CIS-TRANS ISOMERASE CYP38, CHLOROPLASTIC"/>
    <property type="match status" value="1"/>
</dbReference>
<evidence type="ECO:0000256" key="4">
    <source>
        <dbReference type="RuleBase" id="RU363019"/>
    </source>
</evidence>
<comment type="similarity">
    <text evidence="1 4">Belongs to the cyclophilin-type PPIase family.</text>
</comment>
<evidence type="ECO:0000313" key="7">
    <source>
        <dbReference type="EMBL" id="WAS90803.1"/>
    </source>
</evidence>
<evidence type="ECO:0000259" key="6">
    <source>
        <dbReference type="PROSITE" id="PS50072"/>
    </source>
</evidence>
<dbReference type="InterPro" id="IPR020892">
    <property type="entry name" value="Cyclophilin-type_PPIase_CS"/>
</dbReference>
<keyword evidence="8" id="KW-1185">Reference proteome</keyword>
<feature type="chain" id="PRO_5045006433" description="Peptidyl-prolyl cis-trans isomerase" evidence="4">
    <location>
        <begin position="24"/>
        <end position="269"/>
    </location>
</feature>
<feature type="region of interest" description="Disordered" evidence="5">
    <location>
        <begin position="35"/>
        <end position="110"/>
    </location>
</feature>
<accession>A0ABY7GV34</accession>
<dbReference type="PRINTS" id="PR00153">
    <property type="entry name" value="CSAPPISMRASE"/>
</dbReference>
<feature type="signal peptide" evidence="4">
    <location>
        <begin position="1"/>
        <end position="23"/>
    </location>
</feature>
<dbReference type="EMBL" id="CP114040">
    <property type="protein sequence ID" value="WAS90803.1"/>
    <property type="molecule type" value="Genomic_DNA"/>
</dbReference>